<organism evidence="1 2">
    <name type="scientific">Choristoneura fumiferana</name>
    <name type="common">Spruce budworm moth</name>
    <name type="synonym">Archips fumiferana</name>
    <dbReference type="NCBI Taxonomy" id="7141"/>
    <lineage>
        <taxon>Eukaryota</taxon>
        <taxon>Metazoa</taxon>
        <taxon>Ecdysozoa</taxon>
        <taxon>Arthropoda</taxon>
        <taxon>Hexapoda</taxon>
        <taxon>Insecta</taxon>
        <taxon>Pterygota</taxon>
        <taxon>Neoptera</taxon>
        <taxon>Endopterygota</taxon>
        <taxon>Lepidoptera</taxon>
        <taxon>Glossata</taxon>
        <taxon>Ditrysia</taxon>
        <taxon>Tortricoidea</taxon>
        <taxon>Tortricidae</taxon>
        <taxon>Tortricinae</taxon>
        <taxon>Choristoneura</taxon>
    </lineage>
</organism>
<comment type="caution">
    <text evidence="1">The sequence shown here is derived from an EMBL/GenBank/DDBJ whole genome shotgun (WGS) entry which is preliminary data.</text>
</comment>
<reference evidence="1 2" key="1">
    <citation type="journal article" date="2022" name="Genome Biol. Evol.">
        <title>The Spruce Budworm Genome: Reconstructing the Evolutionary History of Antifreeze Proteins.</title>
        <authorList>
            <person name="Beliveau C."/>
            <person name="Gagne P."/>
            <person name="Picq S."/>
            <person name="Vernygora O."/>
            <person name="Keeling C.I."/>
            <person name="Pinkney K."/>
            <person name="Doucet D."/>
            <person name="Wen F."/>
            <person name="Johnston J.S."/>
            <person name="Maaroufi H."/>
            <person name="Boyle B."/>
            <person name="Laroche J."/>
            <person name="Dewar K."/>
            <person name="Juretic N."/>
            <person name="Blackburn G."/>
            <person name="Nisole A."/>
            <person name="Brunet B."/>
            <person name="Brandao M."/>
            <person name="Lumley L."/>
            <person name="Duan J."/>
            <person name="Quan G."/>
            <person name="Lucarotti C.J."/>
            <person name="Roe A.D."/>
            <person name="Sperling F.A.H."/>
            <person name="Levesque R.C."/>
            <person name="Cusson M."/>
        </authorList>
    </citation>
    <scope>NUCLEOTIDE SEQUENCE [LARGE SCALE GENOMIC DNA]</scope>
    <source>
        <strain evidence="1">Glfc:IPQL:Cfum</strain>
    </source>
</reference>
<protein>
    <submittedName>
        <fullName evidence="1">Uncharacterized protein</fullName>
    </submittedName>
</protein>
<proteinExistence type="predicted"/>
<dbReference type="Proteomes" id="UP001064048">
    <property type="component" value="Chromosome 21"/>
</dbReference>
<accession>A0ACC0KCE0</accession>
<evidence type="ECO:0000313" key="2">
    <source>
        <dbReference type="Proteomes" id="UP001064048"/>
    </source>
</evidence>
<dbReference type="EMBL" id="CM046121">
    <property type="protein sequence ID" value="KAI8434099.1"/>
    <property type="molecule type" value="Genomic_DNA"/>
</dbReference>
<sequence length="164" mass="18620">MGVFKWLRRIFNGECSDELFDLIPAAMFHHRSTRHKGGFHPHHLDDWCSSTVRNLAKKDSMQFNVHNYAIASAFCRESAAGGGSLILVKNGLKFKERKDLSSLSVERVCEIASAETEQHYGILTQPAPLCLKKKGSLRMFVKVNSSVPDLRDWSYAHLNFHEES</sequence>
<evidence type="ECO:0000313" key="1">
    <source>
        <dbReference type="EMBL" id="KAI8434099.1"/>
    </source>
</evidence>
<keyword evidence="2" id="KW-1185">Reference proteome</keyword>
<gene>
    <name evidence="1" type="ORF">MSG28_012243</name>
</gene>
<name>A0ACC0KCE0_CHOFU</name>